<sequence>MPNAEDYYDPDLSDDEDDSPHEKEPTKLTSTRATVIQDFTISNPLKVSRNASYSIELLNQQLRNGQIDLSPDYQRDVVWTKDKQSGLIDSVFGNFHVPPVIFSVQMLDNGSQKKTCIDGKQRLTAIQNFMEGKIPLKDRTGEKGFVRHVYYTDNPDVVVGSGRKYLLPDSWRLIFQTKQVVCVEYDDIQYNQERDVFKRVQLGVPLTAAEKLQAVSTPRSDFVRDLRYLFVVKAKLDGSNTSVWDFSRCRDFHVIGLFLYYAATWDFSTITSMSATSTLQHWLSDSRPTKRRNTNQGPQSGIDVDRADVTNTVKKASRLINDPPYNKPFTSFTHNGQLRILSSIEVLGILLLVYMTQLTTPTLDICILSQLCEVMRRKLRDNDGSMKMRSSLFRVLQDFCLKAADNPAEVIRVNSNLVALTSNLKPSGSSESIEPVRAQVSKRKGEWEGSESSDGEFEMVHGSSRKAHGTPQGKSRAHNPRKKKRVLSDNDSDYVDQGEKTASVDTSKRRGRGRPRKDLEAS</sequence>
<comment type="caution">
    <text evidence="3">The sequence shown here is derived from an EMBL/GenBank/DDBJ whole genome shotgun (WGS) entry which is preliminary data.</text>
</comment>
<dbReference type="PANTHER" id="PTHR39639">
    <property type="entry name" value="CHROMOSOME 16, WHOLE GENOME SHOTGUN SEQUENCE"/>
    <property type="match status" value="1"/>
</dbReference>
<dbReference type="Proteomes" id="UP001465976">
    <property type="component" value="Unassembled WGS sequence"/>
</dbReference>
<feature type="compositionally biased region" description="Acidic residues" evidence="1">
    <location>
        <begin position="448"/>
        <end position="457"/>
    </location>
</feature>
<dbReference type="Pfam" id="PF03235">
    <property type="entry name" value="GmrSD_N"/>
    <property type="match status" value="1"/>
</dbReference>
<feature type="region of interest" description="Disordered" evidence="1">
    <location>
        <begin position="284"/>
        <end position="303"/>
    </location>
</feature>
<proteinExistence type="predicted"/>
<evidence type="ECO:0000259" key="2">
    <source>
        <dbReference type="Pfam" id="PF03235"/>
    </source>
</evidence>
<feature type="domain" description="GmrSD restriction endonucleases N-terminal" evidence="2">
    <location>
        <begin position="58"/>
        <end position="213"/>
    </location>
</feature>
<evidence type="ECO:0000313" key="4">
    <source>
        <dbReference type="Proteomes" id="UP001465976"/>
    </source>
</evidence>
<protein>
    <recommendedName>
        <fullName evidence="2">GmrSD restriction endonucleases N-terminal domain-containing protein</fullName>
    </recommendedName>
</protein>
<organism evidence="3 4">
    <name type="scientific">Marasmius crinis-equi</name>
    <dbReference type="NCBI Taxonomy" id="585013"/>
    <lineage>
        <taxon>Eukaryota</taxon>
        <taxon>Fungi</taxon>
        <taxon>Dikarya</taxon>
        <taxon>Basidiomycota</taxon>
        <taxon>Agaricomycotina</taxon>
        <taxon>Agaricomycetes</taxon>
        <taxon>Agaricomycetidae</taxon>
        <taxon>Agaricales</taxon>
        <taxon>Marasmiineae</taxon>
        <taxon>Marasmiaceae</taxon>
        <taxon>Marasmius</taxon>
    </lineage>
</organism>
<name>A0ABR3FB63_9AGAR</name>
<gene>
    <name evidence="3" type="ORF">V5O48_009449</name>
</gene>
<feature type="region of interest" description="Disordered" evidence="1">
    <location>
        <begin position="1"/>
        <end position="28"/>
    </location>
</feature>
<dbReference type="EMBL" id="JBAHYK010000621">
    <property type="protein sequence ID" value="KAL0572507.1"/>
    <property type="molecule type" value="Genomic_DNA"/>
</dbReference>
<evidence type="ECO:0000256" key="1">
    <source>
        <dbReference type="SAM" id="MobiDB-lite"/>
    </source>
</evidence>
<reference evidence="3 4" key="1">
    <citation type="submission" date="2024-02" db="EMBL/GenBank/DDBJ databases">
        <title>A draft genome for the cacao thread blight pathogen Marasmius crinis-equi.</title>
        <authorList>
            <person name="Cohen S.P."/>
            <person name="Baruah I.K."/>
            <person name="Amoako-Attah I."/>
            <person name="Bukari Y."/>
            <person name="Meinhardt L.W."/>
            <person name="Bailey B.A."/>
        </authorList>
    </citation>
    <scope>NUCLEOTIDE SEQUENCE [LARGE SCALE GENOMIC DNA]</scope>
    <source>
        <strain evidence="3 4">GH-76</strain>
    </source>
</reference>
<keyword evidence="4" id="KW-1185">Reference proteome</keyword>
<evidence type="ECO:0000313" key="3">
    <source>
        <dbReference type="EMBL" id="KAL0572507.1"/>
    </source>
</evidence>
<feature type="region of interest" description="Disordered" evidence="1">
    <location>
        <begin position="424"/>
        <end position="522"/>
    </location>
</feature>
<dbReference type="InterPro" id="IPR004919">
    <property type="entry name" value="GmrSD_N"/>
</dbReference>
<accession>A0ABR3FB63</accession>
<feature type="compositionally biased region" description="Basic residues" evidence="1">
    <location>
        <begin position="475"/>
        <end position="485"/>
    </location>
</feature>
<feature type="compositionally biased region" description="Acidic residues" evidence="1">
    <location>
        <begin position="1"/>
        <end position="19"/>
    </location>
</feature>
<dbReference type="PANTHER" id="PTHR39639:SF1">
    <property type="entry name" value="DUF262 DOMAIN-CONTAINING PROTEIN"/>
    <property type="match status" value="1"/>
</dbReference>